<evidence type="ECO:0000256" key="1">
    <source>
        <dbReference type="SAM" id="Phobius"/>
    </source>
</evidence>
<dbReference type="EMBL" id="JPQT01000010">
    <property type="protein sequence ID" value="KFE56302.1"/>
    <property type="molecule type" value="Genomic_DNA"/>
</dbReference>
<dbReference type="Proteomes" id="UP000028643">
    <property type="component" value="Unassembled WGS sequence"/>
</dbReference>
<reference evidence="2 3" key="1">
    <citation type="submission" date="2014-07" db="EMBL/GenBank/DDBJ databases">
        <title>Draft Genome Sequences of Environmental Pseudomonas syringae strains.</title>
        <authorList>
            <person name="Baltrus D.A."/>
            <person name="Berge O."/>
            <person name="Morris C."/>
        </authorList>
    </citation>
    <scope>NUCLEOTIDE SEQUENCE [LARGE SCALE GENOMIC DNA]</scope>
    <source>
        <strain evidence="2 3">CEB003</strain>
    </source>
</reference>
<evidence type="ECO:0000313" key="2">
    <source>
        <dbReference type="EMBL" id="KFE56302.1"/>
    </source>
</evidence>
<dbReference type="RefSeq" id="WP_047571800.1">
    <property type="nucleotide sequence ID" value="NZ_JPQT01000010.1"/>
</dbReference>
<dbReference type="AlphaFoldDB" id="A0A085VLI9"/>
<evidence type="ECO:0000313" key="3">
    <source>
        <dbReference type="Proteomes" id="UP000028643"/>
    </source>
</evidence>
<feature type="transmembrane region" description="Helical" evidence="1">
    <location>
        <begin position="43"/>
        <end position="61"/>
    </location>
</feature>
<name>A0A085VLI9_PSESX</name>
<sequence>MNAMPICLYCQRANPPQHTECCQCGMPLPALAEHAATRRLRRFQWFCIGLTIFCVAMFFWLPRGIS</sequence>
<keyword evidence="1" id="KW-0472">Membrane</keyword>
<keyword evidence="1" id="KW-0812">Transmembrane</keyword>
<keyword evidence="1" id="KW-1133">Transmembrane helix</keyword>
<dbReference type="PATRIC" id="fig|317.174.peg.51"/>
<gene>
    <name evidence="2" type="ORF">IV02_00235</name>
</gene>
<accession>A0A085VLI9</accession>
<comment type="caution">
    <text evidence="2">The sequence shown here is derived from an EMBL/GenBank/DDBJ whole genome shotgun (WGS) entry which is preliminary data.</text>
</comment>
<organism evidence="2 3">
    <name type="scientific">Pseudomonas syringae</name>
    <dbReference type="NCBI Taxonomy" id="317"/>
    <lineage>
        <taxon>Bacteria</taxon>
        <taxon>Pseudomonadati</taxon>
        <taxon>Pseudomonadota</taxon>
        <taxon>Gammaproteobacteria</taxon>
        <taxon>Pseudomonadales</taxon>
        <taxon>Pseudomonadaceae</taxon>
        <taxon>Pseudomonas</taxon>
    </lineage>
</organism>
<protein>
    <submittedName>
        <fullName evidence="2">Protein DnrP</fullName>
    </submittedName>
</protein>
<proteinExistence type="predicted"/>